<evidence type="ECO:0000256" key="2">
    <source>
        <dbReference type="ARBA" id="ARBA00022617"/>
    </source>
</evidence>
<keyword evidence="8" id="KW-0812">Transmembrane</keyword>
<dbReference type="GO" id="GO:0009055">
    <property type="term" value="F:electron transfer activity"/>
    <property type="evidence" value="ECO:0007669"/>
    <property type="project" value="InterPro"/>
</dbReference>
<dbReference type="PRINTS" id="PR00607">
    <property type="entry name" value="CYTCHROMECIE"/>
</dbReference>
<keyword evidence="8" id="KW-1133">Transmembrane helix</keyword>
<evidence type="ECO:0000259" key="9">
    <source>
        <dbReference type="PROSITE" id="PS51007"/>
    </source>
</evidence>
<evidence type="ECO:0000256" key="3">
    <source>
        <dbReference type="ARBA" id="ARBA00022723"/>
    </source>
</evidence>
<feature type="domain" description="Cytochrome c" evidence="9">
    <location>
        <begin position="93"/>
        <end position="172"/>
    </location>
</feature>
<dbReference type="Pfam" id="PF13442">
    <property type="entry name" value="Cytochrome_CBB3"/>
    <property type="match status" value="2"/>
</dbReference>
<evidence type="ECO:0000256" key="1">
    <source>
        <dbReference type="ARBA" id="ARBA00022448"/>
    </source>
</evidence>
<dbReference type="PATRIC" id="fig|94132.3.peg.1847"/>
<evidence type="ECO:0000256" key="8">
    <source>
        <dbReference type="SAM" id="Phobius"/>
    </source>
</evidence>
<feature type="transmembrane region" description="Helical" evidence="8">
    <location>
        <begin position="25"/>
        <end position="47"/>
    </location>
</feature>
<dbReference type="SUPFAM" id="SSF46626">
    <property type="entry name" value="Cytochrome c"/>
    <property type="match status" value="2"/>
</dbReference>
<dbReference type="GO" id="GO:0005506">
    <property type="term" value="F:iron ion binding"/>
    <property type="evidence" value="ECO:0007669"/>
    <property type="project" value="InterPro"/>
</dbReference>
<evidence type="ECO:0000256" key="4">
    <source>
        <dbReference type="ARBA" id="ARBA00022982"/>
    </source>
</evidence>
<proteinExistence type="predicted"/>
<dbReference type="AlphaFoldDB" id="A0A127JY58"/>
<dbReference type="EMBL" id="CP010951">
    <property type="protein sequence ID" value="AMO23012.1"/>
    <property type="molecule type" value="Genomic_DNA"/>
</dbReference>
<dbReference type="InterPro" id="IPR036909">
    <property type="entry name" value="Cyt_c-like_dom_sf"/>
</dbReference>
<evidence type="ECO:0000313" key="11">
    <source>
        <dbReference type="Proteomes" id="UP000070433"/>
    </source>
</evidence>
<keyword evidence="4" id="KW-0249">Electron transport</keyword>
<dbReference type="OrthoDB" id="9814708at2"/>
<keyword evidence="8" id="KW-0472">Membrane</keyword>
<feature type="region of interest" description="Disordered" evidence="7">
    <location>
        <begin position="52"/>
        <end position="71"/>
    </location>
</feature>
<name>A0A127JY58_9BURK</name>
<keyword evidence="11" id="KW-1185">Reference proteome</keyword>
<sequence length="298" mass="29551">MSDSTHDDEHHDHGHTGPIKTSRQLLLTVIFAFVLPVFIIIGLVNYVTSDHKPSGSTAAESQALGGVSAQDQERGVAERIRKVGMVEIRDANRPLKTGEEVFKAQCTGCHTPGAAGAPKVGDAAAWAPRIKAGFDALVQAALKGKGNMPGQGGGDMNDIEIARGVAFMANAAGAKFAEPQPAAAAGGQAPAGAAPAATTTAAASGAAPAAAPAPAAAAAAGGGEALFKQACAVCHGAGIAGAPKVGDKAAWAPRIQQGMPALVENAIKGKGGMPPKGGSTASDAEIKAAVEYMANASK</sequence>
<keyword evidence="3 6" id="KW-0479">Metal-binding</keyword>
<dbReference type="PANTHER" id="PTHR40942">
    <property type="match status" value="1"/>
</dbReference>
<evidence type="ECO:0000256" key="7">
    <source>
        <dbReference type="SAM" id="MobiDB-lite"/>
    </source>
</evidence>
<dbReference type="Proteomes" id="UP000070433">
    <property type="component" value="Chromosome"/>
</dbReference>
<evidence type="ECO:0000256" key="5">
    <source>
        <dbReference type="ARBA" id="ARBA00023004"/>
    </source>
</evidence>
<keyword evidence="2 6" id="KW-0349">Heme</keyword>
<feature type="domain" description="Cytochrome c" evidence="9">
    <location>
        <begin position="218"/>
        <end position="297"/>
    </location>
</feature>
<dbReference type="Gene3D" id="1.10.760.10">
    <property type="entry name" value="Cytochrome c-like domain"/>
    <property type="match status" value="2"/>
</dbReference>
<reference evidence="10 11" key="1">
    <citation type="journal article" date="2014" name="Int. J. Syst. Evol. Microbiol.">
        <title>Ramlibacter solisilvae sp. nov., isolated from forest soil, and emended description of the genus Ramlibacter.</title>
        <authorList>
            <person name="Lee H.J."/>
            <person name="Lee S.H."/>
            <person name="Lee S.S."/>
            <person name="Lee J.S."/>
            <person name="Kim Y."/>
            <person name="Kim S.C."/>
            <person name="Jeon C.O."/>
        </authorList>
    </citation>
    <scope>NUCLEOTIDE SEQUENCE [LARGE SCALE GENOMIC DNA]</scope>
    <source>
        <strain evidence="10 11">5-10</strain>
    </source>
</reference>
<organism evidence="10 11">
    <name type="scientific">Ramlibacter tataouinensis</name>
    <dbReference type="NCBI Taxonomy" id="94132"/>
    <lineage>
        <taxon>Bacteria</taxon>
        <taxon>Pseudomonadati</taxon>
        <taxon>Pseudomonadota</taxon>
        <taxon>Betaproteobacteria</taxon>
        <taxon>Burkholderiales</taxon>
        <taxon>Comamonadaceae</taxon>
        <taxon>Ramlibacter</taxon>
    </lineage>
</organism>
<keyword evidence="5 6" id="KW-0408">Iron</keyword>
<gene>
    <name evidence="10" type="ORF">UC35_09070</name>
</gene>
<keyword evidence="1" id="KW-0813">Transport</keyword>
<dbReference type="RefSeq" id="WP_061498272.1">
    <property type="nucleotide sequence ID" value="NZ_CP010951.1"/>
</dbReference>
<dbReference type="InterPro" id="IPR009056">
    <property type="entry name" value="Cyt_c-like_dom"/>
</dbReference>
<dbReference type="PROSITE" id="PS51007">
    <property type="entry name" value="CYTC"/>
    <property type="match status" value="2"/>
</dbReference>
<accession>A0A127JY58</accession>
<evidence type="ECO:0000313" key="10">
    <source>
        <dbReference type="EMBL" id="AMO23012.1"/>
    </source>
</evidence>
<protein>
    <submittedName>
        <fullName evidence="10">Cytochrome C</fullName>
    </submittedName>
</protein>
<dbReference type="InterPro" id="IPR002323">
    <property type="entry name" value="Cyt_CIE"/>
</dbReference>
<dbReference type="PANTHER" id="PTHR40942:SF4">
    <property type="entry name" value="CYTOCHROME C5"/>
    <property type="match status" value="1"/>
</dbReference>
<evidence type="ECO:0000256" key="6">
    <source>
        <dbReference type="PROSITE-ProRule" id="PRU00433"/>
    </source>
</evidence>
<dbReference type="GO" id="GO:0020037">
    <property type="term" value="F:heme binding"/>
    <property type="evidence" value="ECO:0007669"/>
    <property type="project" value="InterPro"/>
</dbReference>